<dbReference type="AlphaFoldDB" id="A0A017RVY1"/>
<dbReference type="Gene3D" id="2.60.120.10">
    <property type="entry name" value="Jelly Rolls"/>
    <property type="match status" value="1"/>
</dbReference>
<dbReference type="InterPro" id="IPR011051">
    <property type="entry name" value="RmlC_Cupin_sf"/>
</dbReference>
<dbReference type="PANTHER" id="PTHR43346:SF1">
    <property type="entry name" value="QUERCETIN 2,3-DIOXYGENASE-RELATED"/>
    <property type="match status" value="1"/>
</dbReference>
<comment type="caution">
    <text evidence="2">The sequence shown here is derived from an EMBL/GenBank/DDBJ whole genome shotgun (WGS) entry which is preliminary data.</text>
</comment>
<reference evidence="2 3" key="1">
    <citation type="journal article" date="2014" name="Genome Announc.">
        <title>Draft Genome Sequence of Fervidicella metallireducens Strain AeBT, an Iron-Reducing Thermoanaerobe from the Great Artesian Basin.</title>
        <authorList>
            <person name="Patel B.K."/>
        </authorList>
    </citation>
    <scope>NUCLEOTIDE SEQUENCE [LARGE SCALE GENOMIC DNA]</scope>
    <source>
        <strain evidence="2 3">AeB</strain>
    </source>
</reference>
<protein>
    <submittedName>
        <fullName evidence="2">Cupin</fullName>
    </submittedName>
</protein>
<organism evidence="2 3">
    <name type="scientific">Fervidicella metallireducens AeB</name>
    <dbReference type="NCBI Taxonomy" id="1403537"/>
    <lineage>
        <taxon>Bacteria</taxon>
        <taxon>Bacillati</taxon>
        <taxon>Bacillota</taxon>
        <taxon>Clostridia</taxon>
        <taxon>Eubacteriales</taxon>
        <taxon>Clostridiaceae</taxon>
        <taxon>Fervidicella</taxon>
    </lineage>
</organism>
<feature type="domain" description="Cupin type-2" evidence="1">
    <location>
        <begin position="110"/>
        <end position="185"/>
    </location>
</feature>
<proteinExistence type="predicted"/>
<accession>A0A017RVY1</accession>
<dbReference type="SUPFAM" id="SSF51182">
    <property type="entry name" value="RmlC-like cupins"/>
    <property type="match status" value="1"/>
</dbReference>
<dbReference type="InterPro" id="IPR052538">
    <property type="entry name" value="Flavonoid_dioxygenase-like"/>
</dbReference>
<dbReference type="OrthoDB" id="3231985at2"/>
<gene>
    <name evidence="2" type="ORF">Q428_05420</name>
</gene>
<sequence length="207" mass="23827">MCLPYFCPYCVNQSRDKKDIMFTPFISYQCPYLTNMPNYENESTNEYDYSYGMPFNSTRADYSHQSQEDGLIKLKDYGSKPLVVDIEKATIQNNNFRLALWTGRHLQLTLMSINPGDEIGLELHPDVDQFIRIEEGQGVVMMGDKKDKLDFKTNVFDDFVILIPAGKWHNLINTGNKPLKLYSIYAPVEHPKGTIHKTKKDAEAAEK</sequence>
<dbReference type="InterPro" id="IPR013096">
    <property type="entry name" value="Cupin_2"/>
</dbReference>
<evidence type="ECO:0000259" key="1">
    <source>
        <dbReference type="Pfam" id="PF07883"/>
    </source>
</evidence>
<dbReference type="STRING" id="1403537.Q428_05420"/>
<dbReference type="InterPro" id="IPR014710">
    <property type="entry name" value="RmlC-like_jellyroll"/>
</dbReference>
<dbReference type="EMBL" id="AZQP01000011">
    <property type="protein sequence ID" value="EYE88938.1"/>
    <property type="molecule type" value="Genomic_DNA"/>
</dbReference>
<dbReference type="PANTHER" id="PTHR43346">
    <property type="entry name" value="LIGAND BINDING DOMAIN PROTEIN, PUTATIVE (AFU_ORTHOLOGUE AFUA_6G14370)-RELATED"/>
    <property type="match status" value="1"/>
</dbReference>
<dbReference type="Proteomes" id="UP000019681">
    <property type="component" value="Unassembled WGS sequence"/>
</dbReference>
<name>A0A017RVY1_9CLOT</name>
<keyword evidence="3" id="KW-1185">Reference proteome</keyword>
<dbReference type="Pfam" id="PF07883">
    <property type="entry name" value="Cupin_2"/>
    <property type="match status" value="1"/>
</dbReference>
<evidence type="ECO:0000313" key="3">
    <source>
        <dbReference type="Proteomes" id="UP000019681"/>
    </source>
</evidence>
<evidence type="ECO:0000313" key="2">
    <source>
        <dbReference type="EMBL" id="EYE88938.1"/>
    </source>
</evidence>
<dbReference type="CDD" id="cd02223">
    <property type="entry name" value="cupin_Bh2720-like"/>
    <property type="match status" value="1"/>
</dbReference>